<dbReference type="eggNOG" id="ENOG50331PV">
    <property type="taxonomic scope" value="Bacteria"/>
</dbReference>
<evidence type="ECO:0000313" key="1">
    <source>
        <dbReference type="EMBL" id="ACL45859.1"/>
    </source>
</evidence>
<organism evidence="1">
    <name type="scientific">Cyanothece sp. (strain PCC 7425 / ATCC 29141)</name>
    <dbReference type="NCBI Taxonomy" id="395961"/>
    <lineage>
        <taxon>Bacteria</taxon>
        <taxon>Bacillati</taxon>
        <taxon>Cyanobacteriota</taxon>
        <taxon>Cyanophyceae</taxon>
        <taxon>Gomontiellales</taxon>
        <taxon>Cyanothecaceae</taxon>
        <taxon>Cyanothece</taxon>
    </lineage>
</organism>
<dbReference type="HOGENOM" id="CLU_183003_1_1_3"/>
<protein>
    <submittedName>
        <fullName evidence="1">Uncharacterized protein</fullName>
    </submittedName>
</protein>
<dbReference type="AlphaFoldDB" id="B8HRJ2"/>
<gene>
    <name evidence="1" type="ordered locus">Cyan7425_3538</name>
</gene>
<accession>B8HRJ2</accession>
<proteinExistence type="predicted"/>
<sequence length="80" mass="9202">MLPMTPILMRRFWSLVEMTQTSTLLNLDDTTLTQCLLGQFAAQQGLDSTQASWWQDYIHSHLALIRDLAGERQGYRPTFA</sequence>
<name>B8HRJ2_CYAP4</name>
<reference evidence="1" key="1">
    <citation type="submission" date="2009-01" db="EMBL/GenBank/DDBJ databases">
        <title>Complete sequence of chromosome Cyanothece sp. PCC 7425.</title>
        <authorList>
            <consortium name="US DOE Joint Genome Institute"/>
            <person name="Lucas S."/>
            <person name="Copeland A."/>
            <person name="Lapidus A."/>
            <person name="Glavina del Rio T."/>
            <person name="Dalin E."/>
            <person name="Tice H."/>
            <person name="Bruce D."/>
            <person name="Goodwin L."/>
            <person name="Pitluck S."/>
            <person name="Sims D."/>
            <person name="Meineke L."/>
            <person name="Brettin T."/>
            <person name="Detter J.C."/>
            <person name="Han C."/>
            <person name="Larimer F."/>
            <person name="Land M."/>
            <person name="Hauser L."/>
            <person name="Kyrpides N."/>
            <person name="Ovchinnikova G."/>
            <person name="Liberton M."/>
            <person name="Stoeckel J."/>
            <person name="Banerjee A."/>
            <person name="Singh A."/>
            <person name="Page L."/>
            <person name="Sato H."/>
            <person name="Zhao L."/>
            <person name="Sherman L."/>
            <person name="Pakrasi H."/>
            <person name="Richardson P."/>
        </authorList>
    </citation>
    <scope>NUCLEOTIDE SEQUENCE</scope>
    <source>
        <strain evidence="1">PCC 7425</strain>
    </source>
</reference>
<dbReference type="EMBL" id="CP001344">
    <property type="protein sequence ID" value="ACL45859.1"/>
    <property type="molecule type" value="Genomic_DNA"/>
</dbReference>
<dbReference type="KEGG" id="cyn:Cyan7425_3538"/>